<dbReference type="AlphaFoldDB" id="A0AAD8MA92"/>
<comment type="caution">
    <text evidence="2">The sequence shown here is derived from an EMBL/GenBank/DDBJ whole genome shotgun (WGS) entry which is preliminary data.</text>
</comment>
<dbReference type="EMBL" id="JAUIZM010000008">
    <property type="protein sequence ID" value="KAK1368025.1"/>
    <property type="molecule type" value="Genomic_DNA"/>
</dbReference>
<reference evidence="2" key="1">
    <citation type="submission" date="2023-02" db="EMBL/GenBank/DDBJ databases">
        <title>Genome of toxic invasive species Heracleum sosnowskyi carries increased number of genes despite the absence of recent whole-genome duplications.</title>
        <authorList>
            <person name="Schelkunov M."/>
            <person name="Shtratnikova V."/>
            <person name="Makarenko M."/>
            <person name="Klepikova A."/>
            <person name="Omelchenko D."/>
            <person name="Novikova G."/>
            <person name="Obukhova E."/>
            <person name="Bogdanov V."/>
            <person name="Penin A."/>
            <person name="Logacheva M."/>
        </authorList>
    </citation>
    <scope>NUCLEOTIDE SEQUENCE</scope>
    <source>
        <strain evidence="2">Hsosn_3</strain>
        <tissue evidence="2">Leaf</tissue>
    </source>
</reference>
<feature type="compositionally biased region" description="Low complexity" evidence="1">
    <location>
        <begin position="270"/>
        <end position="282"/>
    </location>
</feature>
<evidence type="ECO:0000313" key="3">
    <source>
        <dbReference type="Proteomes" id="UP001237642"/>
    </source>
</evidence>
<keyword evidence="3" id="KW-1185">Reference proteome</keyword>
<sequence length="412" mass="44417">MTENRFKTVYNIGDGLEPDLLPVFPSYFTSSEDIVVVSNDALNRSVPYHPEFPDIKYQCSSQILDSAQDLSSDQVHDEDFLPLSTSECIPLEAALGSLYSETPGGRIQKGGSGGLSPPLTSIIIPFLTKFLDPPLSAGTIMGRTSTTVHATGTNVGAALLNVESGAQSLAGYDFLTQIWLANFCLISLLRTSTNVEAALLNAEIGAVIEPSVMGDVESLTSKLDAFMEQMATQQRALEEQMVKFSISVKGKGKGVDKDNGEEHHRGIHGSRGSSGTRNTSESQSGGHKCKRLFRIEVPDNDSESEEDKVDDLEISLNAISGTRNSPTMQLLAQIRGVTVSVLVDSGSTHNFLREGLLPSLGLEFLKRPGLQVCVANGERVPSMGICKSVSLQVSNDFFPITMLTSSFYNTSR</sequence>
<feature type="region of interest" description="Disordered" evidence="1">
    <location>
        <begin position="250"/>
        <end position="308"/>
    </location>
</feature>
<evidence type="ECO:0000256" key="1">
    <source>
        <dbReference type="SAM" id="MobiDB-lite"/>
    </source>
</evidence>
<reference evidence="2" key="2">
    <citation type="submission" date="2023-05" db="EMBL/GenBank/DDBJ databases">
        <authorList>
            <person name="Schelkunov M.I."/>
        </authorList>
    </citation>
    <scope>NUCLEOTIDE SEQUENCE</scope>
    <source>
        <strain evidence="2">Hsosn_3</strain>
        <tissue evidence="2">Leaf</tissue>
    </source>
</reference>
<feature type="compositionally biased region" description="Basic and acidic residues" evidence="1">
    <location>
        <begin position="253"/>
        <end position="264"/>
    </location>
</feature>
<organism evidence="2 3">
    <name type="scientific">Heracleum sosnowskyi</name>
    <dbReference type="NCBI Taxonomy" id="360622"/>
    <lineage>
        <taxon>Eukaryota</taxon>
        <taxon>Viridiplantae</taxon>
        <taxon>Streptophyta</taxon>
        <taxon>Embryophyta</taxon>
        <taxon>Tracheophyta</taxon>
        <taxon>Spermatophyta</taxon>
        <taxon>Magnoliopsida</taxon>
        <taxon>eudicotyledons</taxon>
        <taxon>Gunneridae</taxon>
        <taxon>Pentapetalae</taxon>
        <taxon>asterids</taxon>
        <taxon>campanulids</taxon>
        <taxon>Apiales</taxon>
        <taxon>Apiaceae</taxon>
        <taxon>Apioideae</taxon>
        <taxon>apioid superclade</taxon>
        <taxon>Tordylieae</taxon>
        <taxon>Tordyliinae</taxon>
        <taxon>Heracleum</taxon>
    </lineage>
</organism>
<dbReference type="Proteomes" id="UP001237642">
    <property type="component" value="Unassembled WGS sequence"/>
</dbReference>
<dbReference type="SUPFAM" id="SSF50630">
    <property type="entry name" value="Acid proteases"/>
    <property type="match status" value="1"/>
</dbReference>
<accession>A0AAD8MA92</accession>
<evidence type="ECO:0000313" key="2">
    <source>
        <dbReference type="EMBL" id="KAK1368025.1"/>
    </source>
</evidence>
<name>A0AAD8MA92_9APIA</name>
<dbReference type="CDD" id="cd00303">
    <property type="entry name" value="retropepsin_like"/>
    <property type="match status" value="1"/>
</dbReference>
<dbReference type="InterPro" id="IPR021109">
    <property type="entry name" value="Peptidase_aspartic_dom_sf"/>
</dbReference>
<gene>
    <name evidence="2" type="ORF">POM88_034117</name>
</gene>
<proteinExistence type="predicted"/>
<protein>
    <submittedName>
        <fullName evidence="2">Uncharacterized protein</fullName>
    </submittedName>
</protein>
<feature type="compositionally biased region" description="Acidic residues" evidence="1">
    <location>
        <begin position="298"/>
        <end position="308"/>
    </location>
</feature>
<dbReference type="Gene3D" id="2.40.70.10">
    <property type="entry name" value="Acid Proteases"/>
    <property type="match status" value="1"/>
</dbReference>